<reference evidence="2 3" key="1">
    <citation type="submission" date="2013-02" db="EMBL/GenBank/DDBJ databases">
        <title>The Genome Sequence of Acinetobacter guillouiae NIPH 991.</title>
        <authorList>
            <consortium name="The Broad Institute Genome Sequencing Platform"/>
            <consortium name="The Broad Institute Genome Sequencing Center for Infectious Disease"/>
            <person name="Cerqueira G."/>
            <person name="Feldgarden M."/>
            <person name="Courvalin P."/>
            <person name="Perichon B."/>
            <person name="Grillot-Courvalin C."/>
            <person name="Clermont D."/>
            <person name="Rocha E."/>
            <person name="Yoon E.-J."/>
            <person name="Nemec A."/>
            <person name="Walker B."/>
            <person name="Young S.K."/>
            <person name="Zeng Q."/>
            <person name="Gargeya S."/>
            <person name="Fitzgerald M."/>
            <person name="Haas B."/>
            <person name="Abouelleil A."/>
            <person name="Alvarado L."/>
            <person name="Arachchi H.M."/>
            <person name="Berlin A.M."/>
            <person name="Chapman S.B."/>
            <person name="Dewar J."/>
            <person name="Goldberg J."/>
            <person name="Griggs A."/>
            <person name="Gujja S."/>
            <person name="Hansen M."/>
            <person name="Howarth C."/>
            <person name="Imamovic A."/>
            <person name="Larimer J."/>
            <person name="McCowan C."/>
            <person name="Murphy C."/>
            <person name="Neiman D."/>
            <person name="Pearson M."/>
            <person name="Priest M."/>
            <person name="Roberts A."/>
            <person name="Saif S."/>
            <person name="Shea T."/>
            <person name="Sisk P."/>
            <person name="Sykes S."/>
            <person name="Wortman J."/>
            <person name="Nusbaum C."/>
            <person name="Birren B."/>
        </authorList>
    </citation>
    <scope>NUCLEOTIDE SEQUENCE [LARGE SCALE GENOMIC DNA]</scope>
    <source>
        <strain evidence="2 3">NIPH 991</strain>
    </source>
</reference>
<organism evidence="2 3">
    <name type="scientific">Acinetobacter guillouiae NIPH 991</name>
    <dbReference type="NCBI Taxonomy" id="1217656"/>
    <lineage>
        <taxon>Bacteria</taxon>
        <taxon>Pseudomonadati</taxon>
        <taxon>Pseudomonadota</taxon>
        <taxon>Gammaproteobacteria</taxon>
        <taxon>Moraxellales</taxon>
        <taxon>Moraxellaceae</taxon>
        <taxon>Acinetobacter</taxon>
    </lineage>
</organism>
<proteinExistence type="predicted"/>
<keyword evidence="1" id="KW-0732">Signal</keyword>
<dbReference type="Proteomes" id="UP000013148">
    <property type="component" value="Unassembled WGS sequence"/>
</dbReference>
<dbReference type="GeneID" id="29857055"/>
<evidence type="ECO:0000313" key="3">
    <source>
        <dbReference type="Proteomes" id="UP000013148"/>
    </source>
</evidence>
<gene>
    <name evidence="2" type="ORF">F964_04001</name>
</gene>
<accession>N8Y1Q9</accession>
<dbReference type="eggNOG" id="ENOG50329ZE">
    <property type="taxonomic scope" value="Bacteria"/>
</dbReference>
<dbReference type="RefSeq" id="WP_004722358.1">
    <property type="nucleotide sequence ID" value="NZ_KB849456.1"/>
</dbReference>
<dbReference type="AlphaFoldDB" id="N8Y1Q9"/>
<feature type="signal peptide" evidence="1">
    <location>
        <begin position="1"/>
        <end position="23"/>
    </location>
</feature>
<name>N8Y1Q9_ACIGI</name>
<dbReference type="EMBL" id="APPJ01000014">
    <property type="protein sequence ID" value="ENV15279.1"/>
    <property type="molecule type" value="Genomic_DNA"/>
</dbReference>
<protein>
    <submittedName>
        <fullName evidence="2">Uncharacterized protein</fullName>
    </submittedName>
</protein>
<feature type="chain" id="PRO_5004136543" evidence="1">
    <location>
        <begin position="24"/>
        <end position="86"/>
    </location>
</feature>
<comment type="caution">
    <text evidence="2">The sequence shown here is derived from an EMBL/GenBank/DDBJ whole genome shotgun (WGS) entry which is preliminary data.</text>
</comment>
<dbReference type="HOGENOM" id="CLU_155033_0_0_6"/>
<evidence type="ECO:0000256" key="1">
    <source>
        <dbReference type="SAM" id="SignalP"/>
    </source>
</evidence>
<dbReference type="PATRIC" id="fig|1217656.3.peg.3939"/>
<evidence type="ECO:0000313" key="2">
    <source>
        <dbReference type="EMBL" id="ENV15279.1"/>
    </source>
</evidence>
<keyword evidence="3" id="KW-1185">Reference proteome</keyword>
<sequence length="86" mass="9625">MINTFLKTTLISTLFATASWTHAGWFATQSEAYFVQARNLGGGAYQCMYKTNPGNRGWRNFTVNFQGGCPRFVYFNAKNGQVSVPN</sequence>